<dbReference type="Pfam" id="PF05973">
    <property type="entry name" value="Gp49"/>
    <property type="match status" value="1"/>
</dbReference>
<protein>
    <recommendedName>
        <fullName evidence="2">Addiction module toxin RelE</fullName>
    </recommendedName>
</protein>
<dbReference type="AlphaFoldDB" id="A0A380TAJ6"/>
<dbReference type="EMBL" id="UIDG01000057">
    <property type="protein sequence ID" value="SUS04811.1"/>
    <property type="molecule type" value="Genomic_DNA"/>
</dbReference>
<sequence length="115" mass="13326">MWPVEATDVFGEWWRTLTEQEQDDVTALVELLAERGPKLPFPYSSGIEGSKYSHMRELRIQSHGDPIRVFYAFDPRRVAVLLIGGIKAGKDKRFYKEFVPKADKLYAQHLKTLED</sequence>
<dbReference type="InterPro" id="IPR009241">
    <property type="entry name" value="HigB-like"/>
</dbReference>
<name>A0A380TAJ6_9ZZZZ</name>
<evidence type="ECO:0008006" key="2">
    <source>
        <dbReference type="Google" id="ProtNLM"/>
    </source>
</evidence>
<accession>A0A380TAJ6</accession>
<proteinExistence type="predicted"/>
<reference evidence="1" key="1">
    <citation type="submission" date="2018-07" db="EMBL/GenBank/DDBJ databases">
        <authorList>
            <person name="Quirk P.G."/>
            <person name="Krulwich T.A."/>
        </authorList>
    </citation>
    <scope>NUCLEOTIDE SEQUENCE</scope>
</reference>
<gene>
    <name evidence="1" type="ORF">DF3PB_150004</name>
</gene>
<evidence type="ECO:0000313" key="1">
    <source>
        <dbReference type="EMBL" id="SUS04811.1"/>
    </source>
</evidence>
<organism evidence="1">
    <name type="scientific">metagenome</name>
    <dbReference type="NCBI Taxonomy" id="256318"/>
    <lineage>
        <taxon>unclassified sequences</taxon>
        <taxon>metagenomes</taxon>
    </lineage>
</organism>